<proteinExistence type="inferred from homology"/>
<dbReference type="InterPro" id="IPR033403">
    <property type="entry name" value="DUF5110"/>
</dbReference>
<dbReference type="Pfam" id="PF21365">
    <property type="entry name" value="Glyco_hydro_31_3rd"/>
    <property type="match status" value="1"/>
</dbReference>
<evidence type="ECO:0000256" key="1">
    <source>
        <dbReference type="ARBA" id="ARBA00007806"/>
    </source>
</evidence>
<evidence type="ECO:0000256" key="3">
    <source>
        <dbReference type="SAM" id="SignalP"/>
    </source>
</evidence>
<dbReference type="Gene3D" id="3.20.20.80">
    <property type="entry name" value="Glycosidases"/>
    <property type="match status" value="1"/>
</dbReference>
<dbReference type="GO" id="GO:0006491">
    <property type="term" value="P:N-glycan processing"/>
    <property type="evidence" value="ECO:0007669"/>
    <property type="project" value="TreeGrafter"/>
</dbReference>
<dbReference type="GO" id="GO:0090599">
    <property type="term" value="F:alpha-glucosidase activity"/>
    <property type="evidence" value="ECO:0007669"/>
    <property type="project" value="TreeGrafter"/>
</dbReference>
<dbReference type="PATRIC" id="fig|1562462.4.peg.737"/>
<dbReference type="STRING" id="1528099.AL705_03630"/>
<evidence type="ECO:0000313" key="8">
    <source>
        <dbReference type="Proteomes" id="UP000068137"/>
    </source>
</evidence>
<dbReference type="Pfam" id="PF01055">
    <property type="entry name" value="Glyco_hydro_31_2nd"/>
    <property type="match status" value="1"/>
</dbReference>
<dbReference type="GO" id="GO:0005975">
    <property type="term" value="P:carbohydrate metabolic process"/>
    <property type="evidence" value="ECO:0007669"/>
    <property type="project" value="InterPro"/>
</dbReference>
<evidence type="ECO:0000259" key="6">
    <source>
        <dbReference type="Pfam" id="PF21365"/>
    </source>
</evidence>
<dbReference type="InterPro" id="IPR017853">
    <property type="entry name" value="GH"/>
</dbReference>
<feature type="domain" description="Glycosyl hydrolase family 31 C-terminal" evidence="6">
    <location>
        <begin position="586"/>
        <end position="671"/>
    </location>
</feature>
<accession>A0A0M4LZ28</accession>
<evidence type="ECO:0000256" key="2">
    <source>
        <dbReference type="RuleBase" id="RU361185"/>
    </source>
</evidence>
<dbReference type="SUPFAM" id="SSF51445">
    <property type="entry name" value="(Trans)glycosidases"/>
    <property type="match status" value="1"/>
</dbReference>
<dbReference type="PANTHER" id="PTHR22762:SF89">
    <property type="entry name" value="ALPHA-XYLOSIDASE"/>
    <property type="match status" value="1"/>
</dbReference>
<evidence type="ECO:0000259" key="4">
    <source>
        <dbReference type="Pfam" id="PF01055"/>
    </source>
</evidence>
<dbReference type="EMBL" id="CP012390">
    <property type="protein sequence ID" value="ALE18895.1"/>
    <property type="molecule type" value="Genomic_DNA"/>
</dbReference>
<evidence type="ECO:0000313" key="7">
    <source>
        <dbReference type="EMBL" id="ALE18895.1"/>
    </source>
</evidence>
<dbReference type="KEGG" id="cbq:AL705_03630"/>
<sequence>MVTYQLHRRFLACFAAASLTLPLLTSAPAAAHVATTPPQQPSVVDGNARFQVLSPTLIRVEYADGQRFEDDTTINVQHRPRTTPYTTWVANGIRYLKTNRMLLTYQQKSGQFTPHNLSLTLTTGGRRTVAHPSWHLTGDNLVVPHHQLGGWQRDLRANMGPIPLKPGLLSRDGWQLVVDTDTALWTPGSWPRARKHFAKQSTAVEAGNPRAFTEAQATRQLPRRYSYQDGYLFGYGLNYKQGLRDLATLTGPSPVLPEWAFGNWYSNYSAFTRQDYRRILGTYRRYGVPLSVLIVDTDFKSPSHWNGWNWNKELWPHPAQEVSWLHSLGVKLGFNIHDGINHDDPKLPGVQQRLHNRLIPNGRGHWWDPLGFTWAMDVSKPSHVREFFNLHKDFEAAGMDFFWLDYGCGIPLEEGLPTEKGYENTLPSTGVNGVTVPGLNAEQWQSSLYAQRLRDKGKRGFMLARQRGQWAERRNNVHFTGDTWASWTTLRFESEFTAAEAAALGLPYVSHDIGGHKGKVLPDDLYVRWTQFGAFQPINRPHGDHAARLPWEYSPQARRAGVKFLKLREELVPYLYDLAWEAHLAGIPLVRPLYLEYPQDPAAYTHPDQYMLGEDVLVAPVSIPGKRTTQQVYFPAGRWVDYFTGTTYQGPGMHRVTTTWDTMPVFLREGGMLRTSGGQASQDGKNWLRSDKSIVGVRVNASAPGVNREVVHYQDDGQSLAYTRGQVLRTPLRVVTVPNPRAASGVSAEFRIGPSTGGYQGMPSRFTYRVELQVPEASSVRVNGRVVRRGSPQQYQQDPAHFYWYDALRGVVHVQVAVTGSGGGLVQVS</sequence>
<feature type="chain" id="PRO_5039243691" evidence="3">
    <location>
        <begin position="32"/>
        <end position="829"/>
    </location>
</feature>
<keyword evidence="2" id="KW-0326">Glycosidase</keyword>
<dbReference type="Gene3D" id="2.60.40.1180">
    <property type="entry name" value="Golgi alpha-mannosidase II"/>
    <property type="match status" value="2"/>
</dbReference>
<dbReference type="InterPro" id="IPR000322">
    <property type="entry name" value="Glyco_hydro_31_TIM"/>
</dbReference>
<dbReference type="InterPro" id="IPR048395">
    <property type="entry name" value="Glyco_hydro_31_C"/>
</dbReference>
<gene>
    <name evidence="7" type="ORF">AL705_03630</name>
</gene>
<dbReference type="OrthoDB" id="176168at2"/>
<feature type="domain" description="Glycoside hydrolase family 31 TIM barrel" evidence="4">
    <location>
        <begin position="254"/>
        <end position="578"/>
    </location>
</feature>
<feature type="signal peptide" evidence="3">
    <location>
        <begin position="1"/>
        <end position="31"/>
    </location>
</feature>
<protein>
    <submittedName>
        <fullName evidence="7">Uncharacterized protein</fullName>
    </submittedName>
</protein>
<keyword evidence="2" id="KW-0378">Hydrolase</keyword>
<dbReference type="InterPro" id="IPR013780">
    <property type="entry name" value="Glyco_hydro_b"/>
</dbReference>
<dbReference type="PANTHER" id="PTHR22762">
    <property type="entry name" value="ALPHA-GLUCOSIDASE"/>
    <property type="match status" value="1"/>
</dbReference>
<dbReference type="Proteomes" id="UP000068137">
    <property type="component" value="Chromosome"/>
</dbReference>
<comment type="similarity">
    <text evidence="1 2">Belongs to the glycosyl hydrolase 31 family.</text>
</comment>
<dbReference type="SUPFAM" id="SSF51011">
    <property type="entry name" value="Glycosyl hydrolase domain"/>
    <property type="match status" value="1"/>
</dbReference>
<dbReference type="Pfam" id="PF17137">
    <property type="entry name" value="DUF5110"/>
    <property type="match status" value="1"/>
</dbReference>
<name>A0A0M4LZ28_9ACTN</name>
<dbReference type="AlphaFoldDB" id="A0A0M4LZ28"/>
<feature type="domain" description="DUF5110" evidence="5">
    <location>
        <begin position="707"/>
        <end position="772"/>
    </location>
</feature>
<evidence type="ECO:0000259" key="5">
    <source>
        <dbReference type="Pfam" id="PF17137"/>
    </source>
</evidence>
<reference evidence="7 8" key="1">
    <citation type="journal article" date="2015" name="Genome Announc.">
        <title>Complete Genome Sequences for Two Strains of a Novel Fastidious, Partially Acid-Fast, Gram-Positive Corynebacterineae Bacterium, Derived from Human Clinical Samples.</title>
        <authorList>
            <person name="Nicholson A.C."/>
            <person name="Bell M."/>
            <person name="Humrighouse B.W."/>
            <person name="McQuiston J.R."/>
        </authorList>
    </citation>
    <scope>NUCLEOTIDE SEQUENCE [LARGE SCALE GENOMIC DNA]</scope>
    <source>
        <strain evidence="7 8">X1698</strain>
    </source>
</reference>
<dbReference type="RefSeq" id="WP_053961849.1">
    <property type="nucleotide sequence ID" value="NZ_CP012390.1"/>
</dbReference>
<keyword evidence="3" id="KW-0732">Signal</keyword>
<organism evidence="7 8">
    <name type="scientific">Lawsonella clevelandensis</name>
    <dbReference type="NCBI Taxonomy" id="1528099"/>
    <lineage>
        <taxon>Bacteria</taxon>
        <taxon>Bacillati</taxon>
        <taxon>Actinomycetota</taxon>
        <taxon>Actinomycetes</taxon>
        <taxon>Mycobacteriales</taxon>
        <taxon>Lawsonellaceae</taxon>
        <taxon>Lawsonella</taxon>
    </lineage>
</organism>